<keyword evidence="2" id="KW-1185">Reference proteome</keyword>
<organism evidence="1 2">
    <name type="scientific">Panicum virgatum</name>
    <name type="common">Blackwell switchgrass</name>
    <dbReference type="NCBI Taxonomy" id="38727"/>
    <lineage>
        <taxon>Eukaryota</taxon>
        <taxon>Viridiplantae</taxon>
        <taxon>Streptophyta</taxon>
        <taxon>Embryophyta</taxon>
        <taxon>Tracheophyta</taxon>
        <taxon>Spermatophyta</taxon>
        <taxon>Magnoliopsida</taxon>
        <taxon>Liliopsida</taxon>
        <taxon>Poales</taxon>
        <taxon>Poaceae</taxon>
        <taxon>PACMAD clade</taxon>
        <taxon>Panicoideae</taxon>
        <taxon>Panicodae</taxon>
        <taxon>Paniceae</taxon>
        <taxon>Panicinae</taxon>
        <taxon>Panicum</taxon>
        <taxon>Panicum sect. Hiantes</taxon>
    </lineage>
</organism>
<comment type="caution">
    <text evidence="1">The sequence shown here is derived from an EMBL/GenBank/DDBJ whole genome shotgun (WGS) entry which is preliminary data.</text>
</comment>
<reference evidence="1" key="1">
    <citation type="submission" date="2020-05" db="EMBL/GenBank/DDBJ databases">
        <title>WGS assembly of Panicum virgatum.</title>
        <authorList>
            <person name="Lovell J.T."/>
            <person name="Jenkins J."/>
            <person name="Shu S."/>
            <person name="Juenger T.E."/>
            <person name="Schmutz J."/>
        </authorList>
    </citation>
    <scope>NUCLEOTIDE SEQUENCE</scope>
    <source>
        <strain evidence="1">AP13</strain>
    </source>
</reference>
<protein>
    <submittedName>
        <fullName evidence="1">Uncharacterized protein</fullName>
    </submittedName>
</protein>
<proteinExistence type="predicted"/>
<evidence type="ECO:0000313" key="1">
    <source>
        <dbReference type="EMBL" id="KAG2575742.1"/>
    </source>
</evidence>
<dbReference type="Proteomes" id="UP000823388">
    <property type="component" value="Chromosome 7K"/>
</dbReference>
<dbReference type="EMBL" id="CM029049">
    <property type="protein sequence ID" value="KAG2575742.1"/>
    <property type="molecule type" value="Genomic_DNA"/>
</dbReference>
<accession>A0A8T0QRC5</accession>
<dbReference type="AlphaFoldDB" id="A0A8T0QRC5"/>
<evidence type="ECO:0000313" key="2">
    <source>
        <dbReference type="Proteomes" id="UP000823388"/>
    </source>
</evidence>
<sequence>MPPFTMPLAHSFGTAGLGAASSKVYALSPPDSSLTRRALAAVCHRGPVNVLLWRLCFVGVLLGGASKSIAGWCFHRYCHSPHGFLPLDGVGWLYVEPGCAVGVAINFKGDRRVR</sequence>
<gene>
    <name evidence="1" type="ORF">PVAP13_7KG373401</name>
</gene>
<name>A0A8T0QRC5_PANVG</name>